<evidence type="ECO:0000256" key="4">
    <source>
        <dbReference type="ARBA" id="ARBA00022840"/>
    </source>
</evidence>
<dbReference type="Gene3D" id="3.40.50.10240">
    <property type="entry name" value="Thiamin pyrophosphokinase, catalytic domain"/>
    <property type="match status" value="1"/>
</dbReference>
<dbReference type="GO" id="GO:0009229">
    <property type="term" value="P:thiamine diphosphate biosynthetic process"/>
    <property type="evidence" value="ECO:0007669"/>
    <property type="project" value="InterPro"/>
</dbReference>
<proteinExistence type="predicted"/>
<sequence>MCQNPEKMINLMKKTRIVRSKESITLVGSGQIGPEDLDLALIRTKLAVAADGGAASLLEIGRTPDAVIGDFDSLDSDHKDQIPLDRLFPISEQNSTDFDKALRSVEAPLVIGVGFLGGRLDHQLAALNVLVRRQDQPCILIGESEIIFHAPPQISVSMAPRDVVSLFPLQRVSGQSRGLEWPIDGLVMEPNGAVGTSNRALGSVELRMDGPGLLVMFPRAMLDQVMQALLSGPSGRWPAHAE</sequence>
<evidence type="ECO:0000313" key="9">
    <source>
        <dbReference type="Proteomes" id="UP000319555"/>
    </source>
</evidence>
<dbReference type="GO" id="GO:0004788">
    <property type="term" value="F:thiamine diphosphokinase activity"/>
    <property type="evidence" value="ECO:0007669"/>
    <property type="project" value="UniProtKB-UniRule"/>
</dbReference>
<accession>A0A521BPX4</accession>
<dbReference type="InterPro" id="IPR053149">
    <property type="entry name" value="TPK"/>
</dbReference>
<dbReference type="GO" id="GO:0006772">
    <property type="term" value="P:thiamine metabolic process"/>
    <property type="evidence" value="ECO:0007669"/>
    <property type="project" value="UniProtKB-UniRule"/>
</dbReference>
<dbReference type="Pfam" id="PF04263">
    <property type="entry name" value="TPK_catalytic"/>
    <property type="match status" value="1"/>
</dbReference>
<dbReference type="InterPro" id="IPR006282">
    <property type="entry name" value="Thi_PPkinase"/>
</dbReference>
<dbReference type="GO" id="GO:0016301">
    <property type="term" value="F:kinase activity"/>
    <property type="evidence" value="ECO:0007669"/>
    <property type="project" value="UniProtKB-KW"/>
</dbReference>
<dbReference type="Proteomes" id="UP000319555">
    <property type="component" value="Unassembled WGS sequence"/>
</dbReference>
<dbReference type="PANTHER" id="PTHR41299">
    <property type="entry name" value="THIAMINE PYROPHOSPHOKINASE"/>
    <property type="match status" value="1"/>
</dbReference>
<dbReference type="Pfam" id="PF04265">
    <property type="entry name" value="TPK_B1_binding"/>
    <property type="match status" value="1"/>
</dbReference>
<dbReference type="InterPro" id="IPR036759">
    <property type="entry name" value="TPK_catalytic_sf"/>
</dbReference>
<keyword evidence="4" id="KW-0067">ATP-binding</keyword>
<dbReference type="GO" id="GO:0030975">
    <property type="term" value="F:thiamine binding"/>
    <property type="evidence" value="ECO:0007669"/>
    <property type="project" value="InterPro"/>
</dbReference>
<keyword evidence="2" id="KW-0547">Nucleotide-binding</keyword>
<dbReference type="CDD" id="cd07995">
    <property type="entry name" value="TPK"/>
    <property type="match status" value="1"/>
</dbReference>
<dbReference type="InterPro" id="IPR007373">
    <property type="entry name" value="Thiamin_PyroPKinase_B1-bd"/>
</dbReference>
<evidence type="ECO:0000259" key="7">
    <source>
        <dbReference type="Pfam" id="PF04265"/>
    </source>
</evidence>
<evidence type="ECO:0000256" key="1">
    <source>
        <dbReference type="ARBA" id="ARBA00022679"/>
    </source>
</evidence>
<reference evidence="8 9" key="1">
    <citation type="submission" date="2017-05" db="EMBL/GenBank/DDBJ databases">
        <authorList>
            <person name="Varghese N."/>
            <person name="Submissions S."/>
        </authorList>
    </citation>
    <scope>NUCLEOTIDE SEQUENCE [LARGE SCALE GENOMIC DNA]</scope>
    <source>
        <strain evidence="8 9">DSM 28009</strain>
    </source>
</reference>
<evidence type="ECO:0000259" key="6">
    <source>
        <dbReference type="Pfam" id="PF04263"/>
    </source>
</evidence>
<keyword evidence="9" id="KW-1185">Reference proteome</keyword>
<dbReference type="GO" id="GO:0005524">
    <property type="term" value="F:ATP binding"/>
    <property type="evidence" value="ECO:0007669"/>
    <property type="project" value="UniProtKB-KW"/>
</dbReference>
<dbReference type="NCBIfam" id="TIGR01378">
    <property type="entry name" value="thi_PPkinase"/>
    <property type="match status" value="1"/>
</dbReference>
<evidence type="ECO:0000256" key="2">
    <source>
        <dbReference type="ARBA" id="ARBA00022741"/>
    </source>
</evidence>
<organism evidence="8 9">
    <name type="scientific">Ruegeria faecimaris</name>
    <dbReference type="NCBI Taxonomy" id="686389"/>
    <lineage>
        <taxon>Bacteria</taxon>
        <taxon>Pseudomonadati</taxon>
        <taxon>Pseudomonadota</taxon>
        <taxon>Alphaproteobacteria</taxon>
        <taxon>Rhodobacterales</taxon>
        <taxon>Roseobacteraceae</taxon>
        <taxon>Ruegeria</taxon>
    </lineage>
</organism>
<keyword evidence="3 8" id="KW-0418">Kinase</keyword>
<dbReference type="SUPFAM" id="SSF63999">
    <property type="entry name" value="Thiamin pyrophosphokinase, catalytic domain"/>
    <property type="match status" value="1"/>
</dbReference>
<name>A0A521BPX4_9RHOB</name>
<dbReference type="EMBL" id="FXTE01000001">
    <property type="protein sequence ID" value="SMO48811.1"/>
    <property type="molecule type" value="Genomic_DNA"/>
</dbReference>
<dbReference type="InterPro" id="IPR007371">
    <property type="entry name" value="TPK_catalytic"/>
</dbReference>
<gene>
    <name evidence="8" type="ORF">SAMN06265380_101994</name>
</gene>
<dbReference type="PANTHER" id="PTHR41299:SF1">
    <property type="entry name" value="THIAMINE PYROPHOSPHOKINASE"/>
    <property type="match status" value="1"/>
</dbReference>
<feature type="domain" description="Thiamin pyrophosphokinase thiamin-binding" evidence="7">
    <location>
        <begin position="161"/>
        <end position="205"/>
    </location>
</feature>
<protein>
    <recommendedName>
        <fullName evidence="5">Thiamine diphosphokinase</fullName>
        <ecNumber evidence="5">2.7.6.2</ecNumber>
    </recommendedName>
</protein>
<dbReference type="AlphaFoldDB" id="A0A521BPX4"/>
<feature type="domain" description="Thiamin pyrophosphokinase catalytic" evidence="6">
    <location>
        <begin position="43"/>
        <end position="135"/>
    </location>
</feature>
<evidence type="ECO:0000313" key="8">
    <source>
        <dbReference type="EMBL" id="SMO48811.1"/>
    </source>
</evidence>
<evidence type="ECO:0000256" key="3">
    <source>
        <dbReference type="ARBA" id="ARBA00022777"/>
    </source>
</evidence>
<dbReference type="SUPFAM" id="SSF63862">
    <property type="entry name" value="Thiamin pyrophosphokinase, substrate-binding domain"/>
    <property type="match status" value="1"/>
</dbReference>
<evidence type="ECO:0000256" key="5">
    <source>
        <dbReference type="NCBIfam" id="TIGR01378"/>
    </source>
</evidence>
<dbReference type="EC" id="2.7.6.2" evidence="5"/>
<keyword evidence="1" id="KW-0808">Transferase</keyword>
<dbReference type="InterPro" id="IPR036371">
    <property type="entry name" value="TPK_B1-bd_sf"/>
</dbReference>